<keyword evidence="2" id="KW-1185">Reference proteome</keyword>
<gene>
    <name evidence="1" type="ORF">HWQ56_07020</name>
</gene>
<dbReference type="KEGG" id="pez:HWQ56_07020"/>
<accession>A0A7D5D5S5</accession>
<name>A0A7D5D5S5_9PSED</name>
<sequence>MQDSFNDEQAAQVIDTAQQMIDIWNRLPAQKQSALLQRFGTQENALAALVATRLLAKP</sequence>
<evidence type="ECO:0000313" key="2">
    <source>
        <dbReference type="Proteomes" id="UP000509568"/>
    </source>
</evidence>
<evidence type="ECO:0000313" key="1">
    <source>
        <dbReference type="EMBL" id="QKZ03558.1"/>
    </source>
</evidence>
<dbReference type="Proteomes" id="UP000509568">
    <property type="component" value="Chromosome"/>
</dbReference>
<dbReference type="EMBL" id="CP056030">
    <property type="protein sequence ID" value="QKZ03558.1"/>
    <property type="molecule type" value="Genomic_DNA"/>
</dbReference>
<reference evidence="1 2" key="1">
    <citation type="submission" date="2020-06" db="EMBL/GenBank/DDBJ databases">
        <title>Pseudomonas eucalypticola sp. nov., an endophyte of Eucalyptus dunnii leaves with biocontrol ability of eucalyptus leaf blight.</title>
        <authorList>
            <person name="Liu Y."/>
            <person name="Song Z."/>
            <person name="Zeng H."/>
            <person name="Lu M."/>
            <person name="Wang X."/>
            <person name="Lian X."/>
            <person name="Zhang Q."/>
        </authorList>
    </citation>
    <scope>NUCLEOTIDE SEQUENCE [LARGE SCALE GENOMIC DNA]</scope>
    <source>
        <strain evidence="1 2">NP-1</strain>
    </source>
</reference>
<dbReference type="RefSeq" id="WP_176570103.1">
    <property type="nucleotide sequence ID" value="NZ_CP056030.1"/>
</dbReference>
<protein>
    <submittedName>
        <fullName evidence="1">Uncharacterized protein</fullName>
    </submittedName>
</protein>
<organism evidence="1 2">
    <name type="scientific">Pseudomonas eucalypticola</name>
    <dbReference type="NCBI Taxonomy" id="2599595"/>
    <lineage>
        <taxon>Bacteria</taxon>
        <taxon>Pseudomonadati</taxon>
        <taxon>Pseudomonadota</taxon>
        <taxon>Gammaproteobacteria</taxon>
        <taxon>Pseudomonadales</taxon>
        <taxon>Pseudomonadaceae</taxon>
        <taxon>Pseudomonas</taxon>
    </lineage>
</organism>
<proteinExistence type="predicted"/>
<dbReference type="AlphaFoldDB" id="A0A7D5D5S5"/>